<evidence type="ECO:0000313" key="2">
    <source>
        <dbReference type="EMBL" id="MBB4680334.1"/>
    </source>
</evidence>
<evidence type="ECO:0000256" key="1">
    <source>
        <dbReference type="SAM" id="Phobius"/>
    </source>
</evidence>
<keyword evidence="1" id="KW-0472">Membrane</keyword>
<keyword evidence="1" id="KW-0812">Transmembrane</keyword>
<accession>A0A7W7FYR9</accession>
<feature type="transmembrane region" description="Helical" evidence="1">
    <location>
        <begin position="30"/>
        <end position="50"/>
    </location>
</feature>
<sequence length="83" mass="8656">MRQLLFALVTALVTTGVGISVNVATDLESNWWAWVAVGVCTLAAAGVAWWTQRPAPTGGGQTAIAADHATIQQAGRDIIQGPR</sequence>
<keyword evidence="3" id="KW-1185">Reference proteome</keyword>
<dbReference type="EMBL" id="JACHMH010000001">
    <property type="protein sequence ID" value="MBB4680334.1"/>
    <property type="molecule type" value="Genomic_DNA"/>
</dbReference>
<reference evidence="2 3" key="1">
    <citation type="submission" date="2020-08" db="EMBL/GenBank/DDBJ databases">
        <title>Sequencing the genomes of 1000 actinobacteria strains.</title>
        <authorList>
            <person name="Klenk H.-P."/>
        </authorList>
    </citation>
    <scope>NUCLEOTIDE SEQUENCE [LARGE SCALE GENOMIC DNA]</scope>
    <source>
        <strain evidence="2 3">DSM 44230</strain>
    </source>
</reference>
<comment type="caution">
    <text evidence="2">The sequence shown here is derived from an EMBL/GenBank/DDBJ whole genome shotgun (WGS) entry which is preliminary data.</text>
</comment>
<keyword evidence="1" id="KW-1133">Transmembrane helix</keyword>
<protein>
    <submittedName>
        <fullName evidence="2">Uncharacterized protein</fullName>
    </submittedName>
</protein>
<name>A0A7W7FYR9_9PSEU</name>
<evidence type="ECO:0000313" key="3">
    <source>
        <dbReference type="Proteomes" id="UP000533598"/>
    </source>
</evidence>
<proteinExistence type="predicted"/>
<organism evidence="2 3">
    <name type="scientific">Crossiella cryophila</name>
    <dbReference type="NCBI Taxonomy" id="43355"/>
    <lineage>
        <taxon>Bacteria</taxon>
        <taxon>Bacillati</taxon>
        <taxon>Actinomycetota</taxon>
        <taxon>Actinomycetes</taxon>
        <taxon>Pseudonocardiales</taxon>
        <taxon>Pseudonocardiaceae</taxon>
        <taxon>Crossiella</taxon>
    </lineage>
</organism>
<dbReference type="AlphaFoldDB" id="A0A7W7FYR9"/>
<dbReference type="RefSeq" id="WP_185006061.1">
    <property type="nucleotide sequence ID" value="NZ_BAAAUI010000009.1"/>
</dbReference>
<dbReference type="Proteomes" id="UP000533598">
    <property type="component" value="Unassembled WGS sequence"/>
</dbReference>
<gene>
    <name evidence="2" type="ORF">HNR67_006452</name>
</gene>